<feature type="domain" description="PAC" evidence="12">
    <location>
        <begin position="184"/>
        <end position="238"/>
    </location>
</feature>
<evidence type="ECO:0000256" key="2">
    <source>
        <dbReference type="ARBA" id="ARBA00012438"/>
    </source>
</evidence>
<dbReference type="InterPro" id="IPR036890">
    <property type="entry name" value="HATPase_C_sf"/>
</dbReference>
<dbReference type="PANTHER" id="PTHR43065">
    <property type="entry name" value="SENSOR HISTIDINE KINASE"/>
    <property type="match status" value="1"/>
</dbReference>
<dbReference type="Pfam" id="PF02518">
    <property type="entry name" value="HATPase_c"/>
    <property type="match status" value="1"/>
</dbReference>
<evidence type="ECO:0000313" key="13">
    <source>
        <dbReference type="EMBL" id="CAH2406058.1"/>
    </source>
</evidence>
<evidence type="ECO:0000259" key="10">
    <source>
        <dbReference type="PROSITE" id="PS50109"/>
    </source>
</evidence>
<evidence type="ECO:0000256" key="3">
    <source>
        <dbReference type="ARBA" id="ARBA00022553"/>
    </source>
</evidence>
<dbReference type="PRINTS" id="PR00344">
    <property type="entry name" value="BCTRLSENSOR"/>
</dbReference>
<keyword evidence="8" id="KW-0902">Two-component regulatory system</keyword>
<feature type="domain" description="Histidine kinase" evidence="10">
    <location>
        <begin position="258"/>
        <end position="474"/>
    </location>
</feature>
<dbReference type="InterPro" id="IPR035965">
    <property type="entry name" value="PAS-like_dom_sf"/>
</dbReference>
<keyword evidence="4 13" id="KW-0808">Transferase</keyword>
<dbReference type="InterPro" id="IPR003661">
    <property type="entry name" value="HisK_dim/P_dom"/>
</dbReference>
<dbReference type="CDD" id="cd00082">
    <property type="entry name" value="HisKA"/>
    <property type="match status" value="1"/>
</dbReference>
<keyword evidence="3" id="KW-0597">Phosphoprotein</keyword>
<dbReference type="SUPFAM" id="SSF47384">
    <property type="entry name" value="Homodimeric domain of signal transducing histidine kinase"/>
    <property type="match status" value="1"/>
</dbReference>
<evidence type="ECO:0000256" key="7">
    <source>
        <dbReference type="ARBA" id="ARBA00022840"/>
    </source>
</evidence>
<comment type="catalytic activity">
    <reaction evidence="1">
        <text>ATP + protein L-histidine = ADP + protein N-phospho-L-histidine.</text>
        <dbReference type="EC" id="2.7.13.3"/>
    </reaction>
</comment>
<comment type="caution">
    <text evidence="13">The sequence shown here is derived from an EMBL/GenBank/DDBJ whole genome shotgun (WGS) entry which is preliminary data.</text>
</comment>
<dbReference type="InterPro" id="IPR013767">
    <property type="entry name" value="PAS_fold"/>
</dbReference>
<feature type="domain" description="PAS" evidence="11">
    <location>
        <begin position="114"/>
        <end position="180"/>
    </location>
</feature>
<dbReference type="InterPro" id="IPR003594">
    <property type="entry name" value="HATPase_dom"/>
</dbReference>
<keyword evidence="7" id="KW-0067">ATP-binding</keyword>
<dbReference type="SUPFAM" id="SSF55785">
    <property type="entry name" value="PYP-like sensor domain (PAS domain)"/>
    <property type="match status" value="1"/>
</dbReference>
<dbReference type="SMART" id="SM00388">
    <property type="entry name" value="HisKA"/>
    <property type="match status" value="1"/>
</dbReference>
<keyword evidence="9" id="KW-0812">Transmembrane</keyword>
<dbReference type="PROSITE" id="PS50112">
    <property type="entry name" value="PAS"/>
    <property type="match status" value="1"/>
</dbReference>
<keyword evidence="9" id="KW-1133">Transmembrane helix</keyword>
<protein>
    <recommendedName>
        <fullName evidence="2">histidine kinase</fullName>
        <ecNumber evidence="2">2.7.13.3</ecNumber>
    </recommendedName>
</protein>
<dbReference type="Gene3D" id="3.30.565.10">
    <property type="entry name" value="Histidine kinase-like ATPase, C-terminal domain"/>
    <property type="match status" value="1"/>
</dbReference>
<dbReference type="NCBIfam" id="TIGR00229">
    <property type="entry name" value="sensory_box"/>
    <property type="match status" value="1"/>
</dbReference>
<name>A0ABM9EB56_9HYPH</name>
<dbReference type="SMART" id="SM00387">
    <property type="entry name" value="HATPase_c"/>
    <property type="match status" value="1"/>
</dbReference>
<evidence type="ECO:0000256" key="1">
    <source>
        <dbReference type="ARBA" id="ARBA00000085"/>
    </source>
</evidence>
<evidence type="ECO:0000259" key="11">
    <source>
        <dbReference type="PROSITE" id="PS50112"/>
    </source>
</evidence>
<evidence type="ECO:0000256" key="8">
    <source>
        <dbReference type="ARBA" id="ARBA00023012"/>
    </source>
</evidence>
<evidence type="ECO:0000256" key="9">
    <source>
        <dbReference type="SAM" id="Phobius"/>
    </source>
</evidence>
<feature type="transmembrane region" description="Helical" evidence="9">
    <location>
        <begin position="12"/>
        <end position="30"/>
    </location>
</feature>
<reference evidence="13 14" key="1">
    <citation type="submission" date="2022-03" db="EMBL/GenBank/DDBJ databases">
        <authorList>
            <person name="Brunel B."/>
        </authorList>
    </citation>
    <scope>NUCLEOTIDE SEQUENCE [LARGE SCALE GENOMIC DNA]</scope>
    <source>
        <strain evidence="13">STM5069sample</strain>
    </source>
</reference>
<keyword evidence="14" id="KW-1185">Reference proteome</keyword>
<dbReference type="Pfam" id="PF00512">
    <property type="entry name" value="HisKA"/>
    <property type="match status" value="1"/>
</dbReference>
<evidence type="ECO:0000256" key="6">
    <source>
        <dbReference type="ARBA" id="ARBA00022777"/>
    </source>
</evidence>
<dbReference type="Gene3D" id="1.10.287.130">
    <property type="match status" value="1"/>
</dbReference>
<keyword evidence="5" id="KW-0547">Nucleotide-binding</keyword>
<dbReference type="InterPro" id="IPR036097">
    <property type="entry name" value="HisK_dim/P_sf"/>
</dbReference>
<keyword evidence="9" id="KW-0472">Membrane</keyword>
<evidence type="ECO:0000313" key="14">
    <source>
        <dbReference type="Proteomes" id="UP001153050"/>
    </source>
</evidence>
<feature type="transmembrane region" description="Helical" evidence="9">
    <location>
        <begin position="60"/>
        <end position="79"/>
    </location>
</feature>
<dbReference type="Pfam" id="PF00989">
    <property type="entry name" value="PAS"/>
    <property type="match status" value="1"/>
</dbReference>
<dbReference type="PANTHER" id="PTHR43065:SF10">
    <property type="entry name" value="PEROXIDE STRESS-ACTIVATED HISTIDINE KINASE MAK3"/>
    <property type="match status" value="1"/>
</dbReference>
<evidence type="ECO:0000256" key="4">
    <source>
        <dbReference type="ARBA" id="ARBA00022679"/>
    </source>
</evidence>
<organism evidence="13 14">
    <name type="scientific">Mesorhizobium escarrei</name>
    <dbReference type="NCBI Taxonomy" id="666018"/>
    <lineage>
        <taxon>Bacteria</taxon>
        <taxon>Pseudomonadati</taxon>
        <taxon>Pseudomonadota</taxon>
        <taxon>Alphaproteobacteria</taxon>
        <taxon>Hyphomicrobiales</taxon>
        <taxon>Phyllobacteriaceae</taxon>
        <taxon>Mesorhizobium</taxon>
    </lineage>
</organism>
<dbReference type="CDD" id="cd00130">
    <property type="entry name" value="PAS"/>
    <property type="match status" value="1"/>
</dbReference>
<dbReference type="InterPro" id="IPR005467">
    <property type="entry name" value="His_kinase_dom"/>
</dbReference>
<accession>A0ABM9EB56</accession>
<dbReference type="SUPFAM" id="SSF55874">
    <property type="entry name" value="ATPase domain of HSP90 chaperone/DNA topoisomerase II/histidine kinase"/>
    <property type="match status" value="1"/>
</dbReference>
<feature type="transmembrane region" description="Helical" evidence="9">
    <location>
        <begin position="36"/>
        <end position="55"/>
    </location>
</feature>
<evidence type="ECO:0000259" key="12">
    <source>
        <dbReference type="PROSITE" id="PS50113"/>
    </source>
</evidence>
<keyword evidence="6 13" id="KW-0418">Kinase</keyword>
<dbReference type="EC" id="2.7.13.3" evidence="2"/>
<evidence type="ECO:0000256" key="5">
    <source>
        <dbReference type="ARBA" id="ARBA00022741"/>
    </source>
</evidence>
<proteinExistence type="predicted"/>
<gene>
    <name evidence="13" type="ORF">MES5069_510010</name>
</gene>
<dbReference type="InterPro" id="IPR004358">
    <property type="entry name" value="Sig_transdc_His_kin-like_C"/>
</dbReference>
<dbReference type="InterPro" id="IPR000700">
    <property type="entry name" value="PAS-assoc_C"/>
</dbReference>
<dbReference type="Proteomes" id="UP001153050">
    <property type="component" value="Unassembled WGS sequence"/>
</dbReference>
<dbReference type="PROSITE" id="PS50109">
    <property type="entry name" value="HIS_KIN"/>
    <property type="match status" value="1"/>
</dbReference>
<dbReference type="EMBL" id="CAKXZT010000148">
    <property type="protein sequence ID" value="CAH2406058.1"/>
    <property type="molecule type" value="Genomic_DNA"/>
</dbReference>
<dbReference type="SMART" id="SM00091">
    <property type="entry name" value="PAS"/>
    <property type="match status" value="1"/>
</dbReference>
<dbReference type="GO" id="GO:0004673">
    <property type="term" value="F:protein histidine kinase activity"/>
    <property type="evidence" value="ECO:0007669"/>
    <property type="project" value="UniProtKB-EC"/>
</dbReference>
<dbReference type="InterPro" id="IPR000014">
    <property type="entry name" value="PAS"/>
</dbReference>
<sequence>MQHRLSPGASGNSRLLGPLAVLLAAGIFAVDTLDAFSGAVSVLYVVVPLLAAGALRRRGIVLSSLACVALTLLSFWLVHGTGANWGALSRCLMSIAAIVITTLLVLKNQSTSTDLSEKAELLDLTHDSIFVRGTDEQITYWNRGAEAIYGWSAEHAAGKSTHQLLQTVFPTSLDEINQELFRSGRWEGEIVHTKRDGSAVVVASRWALKTDAEGKPLAVLETNTDISERRQAEAEVLKAQAELAHVTRLTTLGELTASIAHEVNQPLAGIVLNGEACLRWIDRDNPDLDEVRSAVKRSIADAQRASDIVRRIRSLSKKGDLQMTLIEVNEIVNESLVLLQRELVANRITLKLKLTNRRLPVLGDRVQLQQLLINLLLNGIQAMATADNALREIIVATSVDDSDQVNVRVQDSGPGIDPDNARQLFNAFFTTKADGIGMGLSICRSIIEAHGGRVWVVPNPGRGAIFQFSLPRLEKDAES</sequence>
<dbReference type="PROSITE" id="PS50113">
    <property type="entry name" value="PAC"/>
    <property type="match status" value="1"/>
</dbReference>
<dbReference type="Gene3D" id="3.30.450.20">
    <property type="entry name" value="PAS domain"/>
    <property type="match status" value="1"/>
</dbReference>